<gene>
    <name evidence="3" type="ORF">IGS68_11135</name>
</gene>
<feature type="compositionally biased region" description="Polar residues" evidence="1">
    <location>
        <begin position="40"/>
        <end position="51"/>
    </location>
</feature>
<sequence>MDTTLIAGGLLFIVGLLLLGKGRGGGNTLRARDISGTVVQSSGNGHVSVSGTAPPGPAHEPAPARSKDSLLTVIGSLCSILGLVLAIFSLLPGAKGD</sequence>
<dbReference type="RefSeq" id="WP_201079917.1">
    <property type="nucleotide sequence ID" value="NZ_CP067420.1"/>
</dbReference>
<keyword evidence="2" id="KW-1133">Transmembrane helix</keyword>
<keyword evidence="2" id="KW-0812">Transmembrane</keyword>
<evidence type="ECO:0000313" key="4">
    <source>
        <dbReference type="Proteomes" id="UP000595197"/>
    </source>
</evidence>
<evidence type="ECO:0000256" key="1">
    <source>
        <dbReference type="SAM" id="MobiDB-lite"/>
    </source>
</evidence>
<organism evidence="3 4">
    <name type="scientific">Skermanella cutis</name>
    <dbReference type="NCBI Taxonomy" id="2775420"/>
    <lineage>
        <taxon>Bacteria</taxon>
        <taxon>Pseudomonadati</taxon>
        <taxon>Pseudomonadota</taxon>
        <taxon>Alphaproteobacteria</taxon>
        <taxon>Rhodospirillales</taxon>
        <taxon>Azospirillaceae</taxon>
        <taxon>Skermanella</taxon>
    </lineage>
</organism>
<keyword evidence="4" id="KW-1185">Reference proteome</keyword>
<feature type="transmembrane region" description="Helical" evidence="2">
    <location>
        <begin position="70"/>
        <end position="91"/>
    </location>
</feature>
<keyword evidence="2" id="KW-0472">Membrane</keyword>
<evidence type="ECO:0000256" key="2">
    <source>
        <dbReference type="SAM" id="Phobius"/>
    </source>
</evidence>
<dbReference type="EMBL" id="CP067420">
    <property type="protein sequence ID" value="QQP91714.1"/>
    <property type="molecule type" value="Genomic_DNA"/>
</dbReference>
<name>A0ABX7BC45_9PROT</name>
<proteinExistence type="predicted"/>
<feature type="region of interest" description="Disordered" evidence="1">
    <location>
        <begin position="40"/>
        <end position="64"/>
    </location>
</feature>
<reference evidence="3" key="1">
    <citation type="submission" date="2021-02" db="EMBL/GenBank/DDBJ databases">
        <title>Skermanella TT6 skin isolate.</title>
        <authorList>
            <person name="Lee K."/>
            <person name="Ganzorig M."/>
        </authorList>
    </citation>
    <scope>NUCLEOTIDE SEQUENCE</scope>
    <source>
        <strain evidence="3">TT6</strain>
    </source>
</reference>
<dbReference type="Proteomes" id="UP000595197">
    <property type="component" value="Chromosome"/>
</dbReference>
<evidence type="ECO:0000313" key="3">
    <source>
        <dbReference type="EMBL" id="QQP91714.1"/>
    </source>
</evidence>
<accession>A0ABX7BC45</accession>
<protein>
    <submittedName>
        <fullName evidence="3">Uncharacterized protein</fullName>
    </submittedName>
</protein>